<dbReference type="Pfam" id="PF00501">
    <property type="entry name" value="AMP-binding"/>
    <property type="match status" value="1"/>
</dbReference>
<dbReference type="GO" id="GO:0047527">
    <property type="term" value="F:2,3-dihydroxybenzoate-serine ligase activity"/>
    <property type="evidence" value="ECO:0007669"/>
    <property type="project" value="TreeGrafter"/>
</dbReference>
<reference evidence="4 5" key="1">
    <citation type="submission" date="2020-03" db="EMBL/GenBank/DDBJ databases">
        <title>Whole genome shotgun sequence of Phytohabitans flavus NBRC 107702.</title>
        <authorList>
            <person name="Komaki H."/>
            <person name="Tamura T."/>
        </authorList>
    </citation>
    <scope>NUCLEOTIDE SEQUENCE [LARGE SCALE GENOMIC DNA]</scope>
    <source>
        <strain evidence="4 5">NBRC 107702</strain>
    </source>
</reference>
<dbReference type="Pfam" id="PF00668">
    <property type="entry name" value="Condensation"/>
    <property type="match status" value="1"/>
</dbReference>
<dbReference type="GO" id="GO:0043041">
    <property type="term" value="P:amino acid activation for nonribosomal peptide biosynthetic process"/>
    <property type="evidence" value="ECO:0007669"/>
    <property type="project" value="TreeGrafter"/>
</dbReference>
<dbReference type="Gene3D" id="3.30.559.10">
    <property type="entry name" value="Chloramphenicol acetyltransferase-like domain"/>
    <property type="match status" value="1"/>
</dbReference>
<feature type="domain" description="AMP-dependent synthetase/ligase" evidence="2">
    <location>
        <begin position="154"/>
        <end position="233"/>
    </location>
</feature>
<dbReference type="SUPFAM" id="SSF52777">
    <property type="entry name" value="CoA-dependent acyltransferases"/>
    <property type="match status" value="1"/>
</dbReference>
<dbReference type="SUPFAM" id="SSF56801">
    <property type="entry name" value="Acetyl-CoA synthetase-like"/>
    <property type="match status" value="1"/>
</dbReference>
<protein>
    <recommendedName>
        <fullName evidence="6">AMP-dependent synthetase/ligase domain-containing protein</fullName>
    </recommendedName>
</protein>
<feature type="compositionally biased region" description="Low complexity" evidence="1">
    <location>
        <begin position="257"/>
        <end position="278"/>
    </location>
</feature>
<organism evidence="4 5">
    <name type="scientific">Phytohabitans flavus</name>
    <dbReference type="NCBI Taxonomy" id="1076124"/>
    <lineage>
        <taxon>Bacteria</taxon>
        <taxon>Bacillati</taxon>
        <taxon>Actinomycetota</taxon>
        <taxon>Actinomycetes</taxon>
        <taxon>Micromonosporales</taxon>
        <taxon>Micromonosporaceae</taxon>
    </lineage>
</organism>
<dbReference type="EMBL" id="AP022870">
    <property type="protein sequence ID" value="BCB76879.1"/>
    <property type="molecule type" value="Genomic_DNA"/>
</dbReference>
<evidence type="ECO:0000313" key="4">
    <source>
        <dbReference type="EMBL" id="BCB76879.1"/>
    </source>
</evidence>
<sequence length="307" mass="33603">MRAASLTGFAHQELPFERLVDELQPIRDLSRTPLYQVAFDLQDEGFTTVAADGALMDAFQRSWRVAKTDLTLFMWRQEDGSLTGALEYATALFDEATVQRMADHLVRLLEAVVADPGARLSTVDFSSIHERRVMAQWNDTTAPLPAESVPDLVRAQALADPQAVAVEIGELRLTYGELDERANRLAHHLRERGVGRESTVGVLLDRGADLVVSLLAVWKAGAAYVPLDPAFPPTGSGTRWPTAGPPWCSPARDTRTASPPWSACSSTPSASRSRPVRPLRWPAPPTRTPPRTSSSPPVRPAAPRVSW</sequence>
<dbReference type="Gene3D" id="3.30.559.30">
    <property type="entry name" value="Nonribosomal peptide synthetase, condensation domain"/>
    <property type="match status" value="1"/>
</dbReference>
<evidence type="ECO:0000259" key="2">
    <source>
        <dbReference type="Pfam" id="PF00501"/>
    </source>
</evidence>
<dbReference type="Gene3D" id="3.40.50.12780">
    <property type="entry name" value="N-terminal domain of ligase-like"/>
    <property type="match status" value="1"/>
</dbReference>
<evidence type="ECO:0000256" key="1">
    <source>
        <dbReference type="SAM" id="MobiDB-lite"/>
    </source>
</evidence>
<reference evidence="4 5" key="2">
    <citation type="submission" date="2020-03" db="EMBL/GenBank/DDBJ databases">
        <authorList>
            <person name="Ichikawa N."/>
            <person name="Kimura A."/>
            <person name="Kitahashi Y."/>
            <person name="Uohara A."/>
        </authorList>
    </citation>
    <scope>NUCLEOTIDE SEQUENCE [LARGE SCALE GENOMIC DNA]</scope>
    <source>
        <strain evidence="4 5">NBRC 107702</strain>
    </source>
</reference>
<dbReference type="Proteomes" id="UP000502508">
    <property type="component" value="Chromosome"/>
</dbReference>
<dbReference type="InterPro" id="IPR001242">
    <property type="entry name" value="Condensation_dom"/>
</dbReference>
<gene>
    <name evidence="4" type="ORF">Pflav_032890</name>
</gene>
<dbReference type="GO" id="GO:0005829">
    <property type="term" value="C:cytosol"/>
    <property type="evidence" value="ECO:0007669"/>
    <property type="project" value="TreeGrafter"/>
</dbReference>
<dbReference type="InterPro" id="IPR042099">
    <property type="entry name" value="ANL_N_sf"/>
</dbReference>
<proteinExistence type="predicted"/>
<dbReference type="GO" id="GO:0009239">
    <property type="term" value="P:enterobactin biosynthetic process"/>
    <property type="evidence" value="ECO:0007669"/>
    <property type="project" value="TreeGrafter"/>
</dbReference>
<dbReference type="GO" id="GO:0009366">
    <property type="term" value="C:enterobactin synthetase complex"/>
    <property type="evidence" value="ECO:0007669"/>
    <property type="project" value="TreeGrafter"/>
</dbReference>
<dbReference type="InterPro" id="IPR000873">
    <property type="entry name" value="AMP-dep_synth/lig_dom"/>
</dbReference>
<evidence type="ECO:0008006" key="6">
    <source>
        <dbReference type="Google" id="ProtNLM"/>
    </source>
</evidence>
<dbReference type="InterPro" id="IPR023213">
    <property type="entry name" value="CAT-like_dom_sf"/>
</dbReference>
<feature type="compositionally biased region" description="Low complexity" evidence="1">
    <location>
        <begin position="289"/>
        <end position="307"/>
    </location>
</feature>
<dbReference type="KEGG" id="pfla:Pflav_032890"/>
<keyword evidence="5" id="KW-1185">Reference proteome</keyword>
<dbReference type="AlphaFoldDB" id="A0A6F8XSV9"/>
<evidence type="ECO:0000313" key="5">
    <source>
        <dbReference type="Proteomes" id="UP000502508"/>
    </source>
</evidence>
<dbReference type="PANTHER" id="PTHR45527:SF1">
    <property type="entry name" value="FATTY ACID SYNTHASE"/>
    <property type="match status" value="1"/>
</dbReference>
<feature type="region of interest" description="Disordered" evidence="1">
    <location>
        <begin position="235"/>
        <end position="307"/>
    </location>
</feature>
<dbReference type="GO" id="GO:0008610">
    <property type="term" value="P:lipid biosynthetic process"/>
    <property type="evidence" value="ECO:0007669"/>
    <property type="project" value="UniProtKB-ARBA"/>
</dbReference>
<dbReference type="PANTHER" id="PTHR45527">
    <property type="entry name" value="NONRIBOSOMAL PEPTIDE SYNTHETASE"/>
    <property type="match status" value="1"/>
</dbReference>
<name>A0A6F8XSV9_9ACTN</name>
<dbReference type="GO" id="GO:0031177">
    <property type="term" value="F:phosphopantetheine binding"/>
    <property type="evidence" value="ECO:0007669"/>
    <property type="project" value="TreeGrafter"/>
</dbReference>
<accession>A0A6F8XSV9</accession>
<evidence type="ECO:0000259" key="3">
    <source>
        <dbReference type="Pfam" id="PF00668"/>
    </source>
</evidence>
<feature type="domain" description="Condensation" evidence="3">
    <location>
        <begin position="2"/>
        <end position="132"/>
    </location>
</feature>